<dbReference type="Gene3D" id="3.30.250.20">
    <property type="entry name" value="L1 transposable element, C-terminal domain"/>
    <property type="match status" value="1"/>
</dbReference>
<dbReference type="OMA" id="FRRWIMK"/>
<feature type="region of interest" description="Disordered" evidence="2">
    <location>
        <begin position="103"/>
        <end position="126"/>
    </location>
</feature>
<evidence type="ECO:0008006" key="7">
    <source>
        <dbReference type="Google" id="ProtNLM"/>
    </source>
</evidence>
<dbReference type="Gene3D" id="3.30.70.1820">
    <property type="entry name" value="L1 transposable element, RRM domain"/>
    <property type="match status" value="1"/>
</dbReference>
<evidence type="ECO:0000256" key="2">
    <source>
        <dbReference type="SAM" id="MobiDB-lite"/>
    </source>
</evidence>
<feature type="domain" description="L1 transposable element dsRBD-like" evidence="4">
    <location>
        <begin position="319"/>
        <end position="374"/>
    </location>
</feature>
<sequence length="386" mass="45144">MEIHLRVSSQAESIEVRQQRSIGRELRRVVTPKHQQFQASWGRQTICLGLKPLNTRQITEEPATLTQIEMANSTEAKKPQNNRKNKKGATLDTFYGAKIQNTEEMEEETQANAPKPSKGNGNSPQTFEEFESEMIKKMEAFWQEKWELMQKNFTQLQNQFDQTEKENQALKVRIRQLEDNEQVKEQESIKQSQKIKKLEENIKYLTDKVTDLENRGRRDNLRIIGLPENPEINHKLNIVIQDIIKENCPEILEQGGNTATERAHRTPSTLNPQKTTPRNVIAKFQSFQAKEKILQEARKRQFRYKGMPIRVTQDLASSTLNDDKAWKMIFRKARELGLQPRISYPAKLTIYFQGKVWAFNKIEDFQLFAKKRPELCGKFDIEKQRA</sequence>
<protein>
    <recommendedName>
        <fullName evidence="7">L1 transposable element RRM domain-containing protein</fullName>
    </recommendedName>
</protein>
<dbReference type="GO" id="GO:1990904">
    <property type="term" value="C:ribonucleoprotein complex"/>
    <property type="evidence" value="ECO:0000318"/>
    <property type="project" value="GO_Central"/>
</dbReference>
<dbReference type="GO" id="GO:0003727">
    <property type="term" value="F:single-stranded RNA binding"/>
    <property type="evidence" value="ECO:0000318"/>
    <property type="project" value="GO_Central"/>
</dbReference>
<dbReference type="Pfam" id="PF17490">
    <property type="entry name" value="Tnp_22_dsRBD"/>
    <property type="match status" value="1"/>
</dbReference>
<dbReference type="FunFam" id="3.30.250.20:FF:000001">
    <property type="entry name" value="Uncharacterized protein"/>
    <property type="match status" value="1"/>
</dbReference>
<evidence type="ECO:0000259" key="3">
    <source>
        <dbReference type="Pfam" id="PF02994"/>
    </source>
</evidence>
<dbReference type="InterPro" id="IPR035300">
    <property type="entry name" value="L1_dsRBD"/>
</dbReference>
<feature type="domain" description="L1 transposable element RRM" evidence="3">
    <location>
        <begin position="218"/>
        <end position="314"/>
    </location>
</feature>
<accession>A0A5F8HGN1</accession>
<evidence type="ECO:0000256" key="1">
    <source>
        <dbReference type="SAM" id="Coils"/>
    </source>
</evidence>
<name>A0A5F8HGN1_MONDO</name>
<evidence type="ECO:0000313" key="6">
    <source>
        <dbReference type="Proteomes" id="UP000002280"/>
    </source>
</evidence>
<reference evidence="5 6" key="1">
    <citation type="journal article" date="2007" name="Nature">
        <title>Genome of the marsupial Monodelphis domestica reveals innovation in non-coding sequences.</title>
        <authorList>
            <person name="Mikkelsen T.S."/>
            <person name="Wakefield M.J."/>
            <person name="Aken B."/>
            <person name="Amemiya C.T."/>
            <person name="Chang J.L."/>
            <person name="Duke S."/>
            <person name="Garber M."/>
            <person name="Gentles A.J."/>
            <person name="Goodstadt L."/>
            <person name="Heger A."/>
            <person name="Jurka J."/>
            <person name="Kamal M."/>
            <person name="Mauceli E."/>
            <person name="Searle S.M."/>
            <person name="Sharpe T."/>
            <person name="Baker M.L."/>
            <person name="Batzer M.A."/>
            <person name="Benos P.V."/>
            <person name="Belov K."/>
            <person name="Clamp M."/>
            <person name="Cook A."/>
            <person name="Cuff J."/>
            <person name="Das R."/>
            <person name="Davidow L."/>
            <person name="Deakin J.E."/>
            <person name="Fazzari M.J."/>
            <person name="Glass J.L."/>
            <person name="Grabherr M."/>
            <person name="Greally J.M."/>
            <person name="Gu W."/>
            <person name="Hore T.A."/>
            <person name="Huttley G.A."/>
            <person name="Kleber M."/>
            <person name="Jirtle R.L."/>
            <person name="Koina E."/>
            <person name="Lee J.T."/>
            <person name="Mahony S."/>
            <person name="Marra M.A."/>
            <person name="Miller R.D."/>
            <person name="Nicholls R.D."/>
            <person name="Oda M."/>
            <person name="Papenfuss A.T."/>
            <person name="Parra Z.E."/>
            <person name="Pollock D.D."/>
            <person name="Ray D.A."/>
            <person name="Schein J.E."/>
            <person name="Speed T.P."/>
            <person name="Thompson K."/>
            <person name="VandeBerg J.L."/>
            <person name="Wade C.M."/>
            <person name="Walker J.A."/>
            <person name="Waters P.D."/>
            <person name="Webber C."/>
            <person name="Weidman J.R."/>
            <person name="Xie X."/>
            <person name="Zody M.C."/>
            <person name="Baldwin J."/>
            <person name="Abdouelleil A."/>
            <person name="Abdulkadir J."/>
            <person name="Abebe A."/>
            <person name="Abera B."/>
            <person name="Abreu J."/>
            <person name="Acer S.C."/>
            <person name="Aftuck L."/>
            <person name="Alexander A."/>
            <person name="An P."/>
            <person name="Anderson E."/>
            <person name="Anderson S."/>
            <person name="Arachi H."/>
            <person name="Azer M."/>
            <person name="Bachantsang P."/>
            <person name="Barry A."/>
            <person name="Bayul T."/>
            <person name="Berlin A."/>
            <person name="Bessette D."/>
            <person name="Bloom T."/>
            <person name="Bloom T."/>
            <person name="Boguslavskiy L."/>
            <person name="Bonnet C."/>
            <person name="Boukhgalter B."/>
            <person name="Bourzgui I."/>
            <person name="Brown A."/>
            <person name="Cahill P."/>
            <person name="Channer S."/>
            <person name="Cheshatsang Y."/>
            <person name="Chuda L."/>
            <person name="Citroen M."/>
            <person name="Collymore A."/>
            <person name="Cooke P."/>
            <person name="Costello M."/>
            <person name="D'Aco K."/>
            <person name="Daza R."/>
            <person name="De Haan G."/>
            <person name="DeGray S."/>
            <person name="DeMaso C."/>
            <person name="Dhargay N."/>
            <person name="Dooley K."/>
            <person name="Dooley E."/>
            <person name="Doricent M."/>
            <person name="Dorje P."/>
            <person name="Dorjee K."/>
            <person name="Dupes A."/>
            <person name="Elong R."/>
            <person name="Falk J."/>
            <person name="Farina A."/>
            <person name="Faro S."/>
            <person name="Ferguson D."/>
            <person name="Fisher S."/>
            <person name="Foley C.D."/>
            <person name="Franke A."/>
            <person name="Friedrich D."/>
            <person name="Gadbois L."/>
            <person name="Gearin G."/>
            <person name="Gearin C.R."/>
            <person name="Giannoukos G."/>
            <person name="Goode T."/>
            <person name="Graham J."/>
            <person name="Grandbois E."/>
            <person name="Grewal S."/>
            <person name="Gyaltsen K."/>
            <person name="Hafez N."/>
            <person name="Hagos B."/>
            <person name="Hall J."/>
            <person name="Henson C."/>
            <person name="Hollinger A."/>
            <person name="Honan T."/>
            <person name="Huard M.D."/>
            <person name="Hughes L."/>
            <person name="Hurhula B."/>
            <person name="Husby M.E."/>
            <person name="Kamat A."/>
            <person name="Kanga B."/>
            <person name="Kashin S."/>
            <person name="Khazanovich D."/>
            <person name="Kisner P."/>
            <person name="Lance K."/>
            <person name="Lara M."/>
            <person name="Lee W."/>
            <person name="Lennon N."/>
            <person name="Letendre F."/>
            <person name="LeVine R."/>
            <person name="Lipovsky A."/>
            <person name="Liu X."/>
            <person name="Liu J."/>
            <person name="Liu S."/>
            <person name="Lokyitsang T."/>
            <person name="Lokyitsang Y."/>
            <person name="Lubonja R."/>
            <person name="Lui A."/>
            <person name="MacDonald P."/>
            <person name="Magnisalis V."/>
            <person name="Maru K."/>
            <person name="Matthews C."/>
            <person name="McCusker W."/>
            <person name="McDonough S."/>
            <person name="Mehta T."/>
            <person name="Meldrim J."/>
            <person name="Meneus L."/>
            <person name="Mihai O."/>
            <person name="Mihalev A."/>
            <person name="Mihova T."/>
            <person name="Mittelman R."/>
            <person name="Mlenga V."/>
            <person name="Montmayeur A."/>
            <person name="Mulrain L."/>
            <person name="Navidi A."/>
            <person name="Naylor J."/>
            <person name="Negash T."/>
            <person name="Nguyen T."/>
            <person name="Nguyen N."/>
            <person name="Nicol R."/>
            <person name="Norbu C."/>
            <person name="Norbu N."/>
            <person name="Novod N."/>
            <person name="O'Neill B."/>
            <person name="Osman S."/>
            <person name="Markiewicz E."/>
            <person name="Oyono O.L."/>
            <person name="Patti C."/>
            <person name="Phunkhang P."/>
            <person name="Pierre F."/>
            <person name="Priest M."/>
            <person name="Raghuraman S."/>
            <person name="Rege F."/>
            <person name="Reyes R."/>
            <person name="Rise C."/>
            <person name="Rogov P."/>
            <person name="Ross K."/>
            <person name="Ryan E."/>
            <person name="Settipalli S."/>
            <person name="Shea T."/>
            <person name="Sherpa N."/>
            <person name="Shi L."/>
            <person name="Shih D."/>
            <person name="Sparrow T."/>
            <person name="Spaulding J."/>
            <person name="Stalker J."/>
            <person name="Stange-Thomann N."/>
            <person name="Stavropoulos S."/>
            <person name="Stone C."/>
            <person name="Strader C."/>
            <person name="Tesfaye S."/>
            <person name="Thomson T."/>
            <person name="Thoulutsang Y."/>
            <person name="Thoulutsang D."/>
            <person name="Topham K."/>
            <person name="Topping I."/>
            <person name="Tsamla T."/>
            <person name="Vassiliev H."/>
            <person name="Vo A."/>
            <person name="Wangchuk T."/>
            <person name="Wangdi T."/>
            <person name="Weiand M."/>
            <person name="Wilkinson J."/>
            <person name="Wilson A."/>
            <person name="Yadav S."/>
            <person name="Young G."/>
            <person name="Yu Q."/>
            <person name="Zembek L."/>
            <person name="Zhong D."/>
            <person name="Zimmer A."/>
            <person name="Zwirko Z."/>
            <person name="Jaffe D.B."/>
            <person name="Alvarez P."/>
            <person name="Brockman W."/>
            <person name="Butler J."/>
            <person name="Chin C."/>
            <person name="Gnerre S."/>
            <person name="MacCallum I."/>
            <person name="Graves J.A."/>
            <person name="Ponting C.P."/>
            <person name="Breen M."/>
            <person name="Samollow P.B."/>
            <person name="Lander E.S."/>
            <person name="Lindblad-Toh K."/>
        </authorList>
    </citation>
    <scope>NUCLEOTIDE SEQUENCE [LARGE SCALE GENOMIC DNA]</scope>
</reference>
<dbReference type="Ensembl" id="ENSMODT00000052777.1">
    <property type="protein sequence ID" value="ENSMODP00000058666.1"/>
    <property type="gene ID" value="ENSMODG00000048975.1"/>
</dbReference>
<proteinExistence type="predicted"/>
<evidence type="ECO:0000259" key="4">
    <source>
        <dbReference type="Pfam" id="PF17490"/>
    </source>
</evidence>
<dbReference type="InParanoid" id="A0A5F8HGN1"/>
<feature type="coiled-coil region" evidence="1">
    <location>
        <begin position="153"/>
        <end position="215"/>
    </location>
</feature>
<dbReference type="FunFam" id="3.30.70.1820:FF:000001">
    <property type="entry name" value="Uncharacterized protein"/>
    <property type="match status" value="1"/>
</dbReference>
<dbReference type="Pfam" id="PF02994">
    <property type="entry name" value="Transposase_22"/>
    <property type="match status" value="1"/>
</dbReference>
<keyword evidence="6" id="KW-1185">Reference proteome</keyword>
<reference evidence="5" key="2">
    <citation type="submission" date="2025-08" db="UniProtKB">
        <authorList>
            <consortium name="Ensembl"/>
        </authorList>
    </citation>
    <scope>IDENTIFICATION</scope>
</reference>
<dbReference type="InterPro" id="IPR043636">
    <property type="entry name" value="L1_RRM_dom"/>
</dbReference>
<dbReference type="AlphaFoldDB" id="A0A5F8HGN1"/>
<dbReference type="InterPro" id="IPR004244">
    <property type="entry name" value="Transposase_22"/>
</dbReference>
<dbReference type="GO" id="GO:0032197">
    <property type="term" value="P:retrotransposition"/>
    <property type="evidence" value="ECO:0000318"/>
    <property type="project" value="GO_Central"/>
</dbReference>
<keyword evidence="1" id="KW-0175">Coiled coil</keyword>
<reference evidence="5" key="3">
    <citation type="submission" date="2025-09" db="UniProtKB">
        <authorList>
            <consortium name="Ensembl"/>
        </authorList>
    </citation>
    <scope>IDENTIFICATION</scope>
</reference>
<dbReference type="Proteomes" id="UP000002280">
    <property type="component" value="Chromosome 3"/>
</dbReference>
<dbReference type="PANTHER" id="PTHR11505">
    <property type="entry name" value="L1 TRANSPOSABLE ELEMENT-RELATED"/>
    <property type="match status" value="1"/>
</dbReference>
<evidence type="ECO:0000313" key="5">
    <source>
        <dbReference type="Ensembl" id="ENSMODP00000058666.1"/>
    </source>
</evidence>
<dbReference type="Bgee" id="ENSMODG00000048975">
    <property type="expression patterns" value="Expressed in skeleton of lower jaw and 8 other cell types or tissues"/>
</dbReference>
<organism evidence="5 6">
    <name type="scientific">Monodelphis domestica</name>
    <name type="common">Gray short-tailed opossum</name>
    <dbReference type="NCBI Taxonomy" id="13616"/>
    <lineage>
        <taxon>Eukaryota</taxon>
        <taxon>Metazoa</taxon>
        <taxon>Chordata</taxon>
        <taxon>Craniata</taxon>
        <taxon>Vertebrata</taxon>
        <taxon>Euteleostomi</taxon>
        <taxon>Mammalia</taxon>
        <taxon>Metatheria</taxon>
        <taxon>Didelphimorphia</taxon>
        <taxon>Didelphidae</taxon>
        <taxon>Monodelphis</taxon>
    </lineage>
</organism>
<dbReference type="GeneTree" id="ENSGT01050000244818"/>
<dbReference type="InterPro" id="IPR042566">
    <property type="entry name" value="L1_C"/>
</dbReference>